<accession>A0A9P4U0W9</accession>
<dbReference type="Proteomes" id="UP000800235">
    <property type="component" value="Unassembled WGS sequence"/>
</dbReference>
<comment type="caution">
    <text evidence="1">The sequence shown here is derived from an EMBL/GenBank/DDBJ whole genome shotgun (WGS) entry which is preliminary data.</text>
</comment>
<name>A0A9P4U0W9_9PEZI</name>
<evidence type="ECO:0000313" key="2">
    <source>
        <dbReference type="Proteomes" id="UP000800235"/>
    </source>
</evidence>
<dbReference type="EMBL" id="MU007026">
    <property type="protein sequence ID" value="KAF2432383.1"/>
    <property type="molecule type" value="Genomic_DNA"/>
</dbReference>
<sequence>MIYTSFVHMEHERCNGLAVQQPTPKFLSCFNAYVNTLNVFSKKRGNNASSPRVRTNEKIYASIR</sequence>
<keyword evidence="2" id="KW-1185">Reference proteome</keyword>
<gene>
    <name evidence="1" type="ORF">EJ08DRAFT_648160</name>
</gene>
<reference evidence="1" key="1">
    <citation type="journal article" date="2020" name="Stud. Mycol.">
        <title>101 Dothideomycetes genomes: a test case for predicting lifestyles and emergence of pathogens.</title>
        <authorList>
            <person name="Haridas S."/>
            <person name="Albert R."/>
            <person name="Binder M."/>
            <person name="Bloem J."/>
            <person name="Labutti K."/>
            <person name="Salamov A."/>
            <person name="Andreopoulos B."/>
            <person name="Baker S."/>
            <person name="Barry K."/>
            <person name="Bills G."/>
            <person name="Bluhm B."/>
            <person name="Cannon C."/>
            <person name="Castanera R."/>
            <person name="Culley D."/>
            <person name="Daum C."/>
            <person name="Ezra D."/>
            <person name="Gonzalez J."/>
            <person name="Henrissat B."/>
            <person name="Kuo A."/>
            <person name="Liang C."/>
            <person name="Lipzen A."/>
            <person name="Lutzoni F."/>
            <person name="Magnuson J."/>
            <person name="Mondo S."/>
            <person name="Nolan M."/>
            <person name="Ohm R."/>
            <person name="Pangilinan J."/>
            <person name="Park H.-J."/>
            <person name="Ramirez L."/>
            <person name="Alfaro M."/>
            <person name="Sun H."/>
            <person name="Tritt A."/>
            <person name="Yoshinaga Y."/>
            <person name="Zwiers L.-H."/>
            <person name="Turgeon B."/>
            <person name="Goodwin S."/>
            <person name="Spatafora J."/>
            <person name="Crous P."/>
            <person name="Grigoriev I."/>
        </authorList>
    </citation>
    <scope>NUCLEOTIDE SEQUENCE</scope>
    <source>
        <strain evidence="1">CBS 130266</strain>
    </source>
</reference>
<dbReference type="AlphaFoldDB" id="A0A9P4U0W9"/>
<organism evidence="1 2">
    <name type="scientific">Tothia fuscella</name>
    <dbReference type="NCBI Taxonomy" id="1048955"/>
    <lineage>
        <taxon>Eukaryota</taxon>
        <taxon>Fungi</taxon>
        <taxon>Dikarya</taxon>
        <taxon>Ascomycota</taxon>
        <taxon>Pezizomycotina</taxon>
        <taxon>Dothideomycetes</taxon>
        <taxon>Pleosporomycetidae</taxon>
        <taxon>Venturiales</taxon>
        <taxon>Cylindrosympodiaceae</taxon>
        <taxon>Tothia</taxon>
    </lineage>
</organism>
<protein>
    <submittedName>
        <fullName evidence="1">Uncharacterized protein</fullName>
    </submittedName>
</protein>
<evidence type="ECO:0000313" key="1">
    <source>
        <dbReference type="EMBL" id="KAF2432383.1"/>
    </source>
</evidence>
<proteinExistence type="predicted"/>